<dbReference type="EC" id="3.1.3.48" evidence="2"/>
<sequence>MNTLSYVDIHCHLIPGVDDGSESMKESLSALKEEYDQNVKHVICTPHVTADITLQEVENIKNVFSDLKQHVAKTAYGEFLELHLGCEIMYSESIAECLMNGTVWTMAESSYVLIEFLPSVAFEDLSYAVRRLTAVGCLPVLAHIERYQCLYKQISRIRSIQDMGAYCQVNASSLHGNIFDQRTRFIKKICKEGLVHFLGTDSHGMIKRRPEMDRGADWVQRHCATPLAERILCQNGLDLLNDIVI</sequence>
<keyword evidence="4" id="KW-0904">Protein phosphatase</keyword>
<dbReference type="PIRSF" id="PIRSF016557">
    <property type="entry name" value="Caps_synth_CpsB"/>
    <property type="match status" value="1"/>
</dbReference>
<evidence type="ECO:0000256" key="5">
    <source>
        <dbReference type="ARBA" id="ARBA00051722"/>
    </source>
</evidence>
<evidence type="ECO:0000256" key="3">
    <source>
        <dbReference type="ARBA" id="ARBA00022801"/>
    </source>
</evidence>
<evidence type="ECO:0000313" key="6">
    <source>
        <dbReference type="EMBL" id="MDW2799748.1"/>
    </source>
</evidence>
<comment type="catalytic activity">
    <reaction evidence="5">
        <text>O-phospho-L-tyrosyl-[protein] + H2O = L-tyrosyl-[protein] + phosphate</text>
        <dbReference type="Rhea" id="RHEA:10684"/>
        <dbReference type="Rhea" id="RHEA-COMP:10136"/>
        <dbReference type="Rhea" id="RHEA-COMP:20101"/>
        <dbReference type="ChEBI" id="CHEBI:15377"/>
        <dbReference type="ChEBI" id="CHEBI:43474"/>
        <dbReference type="ChEBI" id="CHEBI:46858"/>
        <dbReference type="ChEBI" id="CHEBI:61978"/>
        <dbReference type="EC" id="3.1.3.48"/>
    </reaction>
</comment>
<dbReference type="InterPro" id="IPR016667">
    <property type="entry name" value="Caps_polysacc_synth_CpsB/CapC"/>
</dbReference>
<reference evidence="6 7" key="1">
    <citation type="submission" date="2023-10" db="EMBL/GenBank/DDBJ databases">
        <title>A novel Glycoside Hydrolase 43-Like Enzyme from Clostrdium boliviensis is an Endo-xylanase, and a Candidate for Xylooligosaccharides Production from Different Xylan Substrates.</title>
        <authorList>
            <person name="Alvarez M.T."/>
            <person name="Rocabado-Villegas L.R."/>
            <person name="Salas-Veizaga D.M."/>
            <person name="Linares-Pasten J.A."/>
            <person name="Gudmundsdottir E.E."/>
            <person name="Hreggvidsson G.O."/>
            <person name="Adlercreutz P."/>
            <person name="Nordberg Karlsson E."/>
        </authorList>
    </citation>
    <scope>NUCLEOTIDE SEQUENCE [LARGE SCALE GENOMIC DNA]</scope>
    <source>
        <strain evidence="6 7">E-1</strain>
    </source>
</reference>
<keyword evidence="7" id="KW-1185">Reference proteome</keyword>
<protein>
    <recommendedName>
        <fullName evidence="2">protein-tyrosine-phosphatase</fullName>
        <ecNumber evidence="2">3.1.3.48</ecNumber>
    </recommendedName>
</protein>
<dbReference type="Proteomes" id="UP001276854">
    <property type="component" value="Unassembled WGS sequence"/>
</dbReference>
<evidence type="ECO:0000313" key="7">
    <source>
        <dbReference type="Proteomes" id="UP001276854"/>
    </source>
</evidence>
<evidence type="ECO:0000256" key="2">
    <source>
        <dbReference type="ARBA" id="ARBA00013064"/>
    </source>
</evidence>
<dbReference type="EMBL" id="JAWONS010000280">
    <property type="protein sequence ID" value="MDW2799748.1"/>
    <property type="molecule type" value="Genomic_DNA"/>
</dbReference>
<name>A0ABU4GQ86_9CLOT</name>
<dbReference type="PANTHER" id="PTHR39181">
    <property type="entry name" value="TYROSINE-PROTEIN PHOSPHATASE YWQE"/>
    <property type="match status" value="1"/>
</dbReference>
<dbReference type="RefSeq" id="WP_318065933.1">
    <property type="nucleotide sequence ID" value="NZ_JAWONS010000280.1"/>
</dbReference>
<proteinExistence type="inferred from homology"/>
<dbReference type="SUPFAM" id="SSF51556">
    <property type="entry name" value="Metallo-dependent hydrolases"/>
    <property type="match status" value="1"/>
</dbReference>
<dbReference type="Gene3D" id="3.20.20.140">
    <property type="entry name" value="Metal-dependent hydrolases"/>
    <property type="match status" value="1"/>
</dbReference>
<gene>
    <name evidence="6" type="ORF">RZO55_19420</name>
</gene>
<accession>A0ABU4GQ86</accession>
<dbReference type="InterPro" id="IPR032466">
    <property type="entry name" value="Metal_Hydrolase"/>
</dbReference>
<organism evidence="6 7">
    <name type="scientific">Clostridium boliviensis</name>
    <dbReference type="NCBI Taxonomy" id="318465"/>
    <lineage>
        <taxon>Bacteria</taxon>
        <taxon>Bacillati</taxon>
        <taxon>Bacillota</taxon>
        <taxon>Clostridia</taxon>
        <taxon>Eubacteriales</taxon>
        <taxon>Clostridiaceae</taxon>
        <taxon>Clostridium</taxon>
    </lineage>
</organism>
<evidence type="ECO:0000256" key="4">
    <source>
        <dbReference type="ARBA" id="ARBA00022912"/>
    </source>
</evidence>
<dbReference type="PANTHER" id="PTHR39181:SF1">
    <property type="entry name" value="TYROSINE-PROTEIN PHOSPHATASE YWQE"/>
    <property type="match status" value="1"/>
</dbReference>
<comment type="caution">
    <text evidence="6">The sequence shown here is derived from an EMBL/GenBank/DDBJ whole genome shotgun (WGS) entry which is preliminary data.</text>
</comment>
<evidence type="ECO:0000256" key="1">
    <source>
        <dbReference type="ARBA" id="ARBA00005750"/>
    </source>
</evidence>
<dbReference type="Pfam" id="PF19567">
    <property type="entry name" value="CpsB_CapC"/>
    <property type="match status" value="1"/>
</dbReference>
<keyword evidence="3 6" id="KW-0378">Hydrolase</keyword>
<comment type="similarity">
    <text evidence="1">Belongs to the metallo-dependent hydrolases superfamily. CpsB/CapC family.</text>
</comment>
<dbReference type="GO" id="GO:0004725">
    <property type="term" value="F:protein tyrosine phosphatase activity"/>
    <property type="evidence" value="ECO:0007669"/>
    <property type="project" value="UniProtKB-EC"/>
</dbReference>